<comment type="caution">
    <text evidence="6">The sequence shown here is derived from an EMBL/GenBank/DDBJ whole genome shotgun (WGS) entry which is preliminary data.</text>
</comment>
<dbReference type="Proteomes" id="UP001363010">
    <property type="component" value="Unassembled WGS sequence"/>
</dbReference>
<dbReference type="InterPro" id="IPR050129">
    <property type="entry name" value="Zn_alcohol_dh"/>
</dbReference>
<evidence type="ECO:0000259" key="5">
    <source>
        <dbReference type="SMART" id="SM00829"/>
    </source>
</evidence>
<dbReference type="Pfam" id="PF08240">
    <property type="entry name" value="ADH_N"/>
    <property type="match status" value="1"/>
</dbReference>
<dbReference type="RefSeq" id="WP_340365112.1">
    <property type="nucleotide sequence ID" value="NZ_JBBKZV010000011.1"/>
</dbReference>
<dbReference type="PANTHER" id="PTHR43401:SF2">
    <property type="entry name" value="L-THREONINE 3-DEHYDROGENASE"/>
    <property type="match status" value="1"/>
</dbReference>
<dbReference type="EMBL" id="JBBKZV010000011">
    <property type="protein sequence ID" value="MEJ8824077.1"/>
    <property type="molecule type" value="Genomic_DNA"/>
</dbReference>
<dbReference type="PROSITE" id="PS00059">
    <property type="entry name" value="ADH_ZINC"/>
    <property type="match status" value="1"/>
</dbReference>
<name>A0ABU8W3Z4_9BURK</name>
<evidence type="ECO:0000256" key="4">
    <source>
        <dbReference type="RuleBase" id="RU361277"/>
    </source>
</evidence>
<keyword evidence="2 4" id="KW-0862">Zinc</keyword>
<sequence length="346" mass="36806">MTTPATMQAAVLVAPGRFELRQVPVPTLAPNEVLIKVSRCGLCGTDIHIYQGHYSADKLPLIPGHEFSGWVVETGSDVDDVEIGTAVTADINVGCGRCFYCRKNEILNCRTMAQIGIHVNGGLAEYVKVPVSHLVRIPPRTPIEMGALVEPVSCIVRAVKKSRLRLGESVLILGAGPIGNLHLQLARAVGAAPIIVSEPNPGRAAWASRSGADVVVSDPEQLQAAVMEATGGRGADLVIESVGLPALYEQAFDLVRPGGRVLAFGLADQEAQARYHPFKVVLGEIGLQGSVAGMGDDMHEAMTLVAHDRVRLEEFAQVVYPLADISRAMEAFVSDKSINKVQIAVA</sequence>
<evidence type="ECO:0000256" key="2">
    <source>
        <dbReference type="ARBA" id="ARBA00022833"/>
    </source>
</evidence>
<dbReference type="Gene3D" id="3.40.50.720">
    <property type="entry name" value="NAD(P)-binding Rossmann-like Domain"/>
    <property type="match status" value="1"/>
</dbReference>
<comment type="similarity">
    <text evidence="4">Belongs to the zinc-containing alcohol dehydrogenase family.</text>
</comment>
<evidence type="ECO:0000313" key="6">
    <source>
        <dbReference type="EMBL" id="MEJ8824077.1"/>
    </source>
</evidence>
<dbReference type="Pfam" id="PF00107">
    <property type="entry name" value="ADH_zinc_N"/>
    <property type="match status" value="1"/>
</dbReference>
<proteinExistence type="inferred from homology"/>
<feature type="domain" description="Enoyl reductase (ER)" evidence="5">
    <location>
        <begin position="16"/>
        <end position="343"/>
    </location>
</feature>
<evidence type="ECO:0000256" key="3">
    <source>
        <dbReference type="ARBA" id="ARBA00023002"/>
    </source>
</evidence>
<comment type="cofactor">
    <cofactor evidence="4">
        <name>Zn(2+)</name>
        <dbReference type="ChEBI" id="CHEBI:29105"/>
    </cofactor>
</comment>
<keyword evidence="3" id="KW-0560">Oxidoreductase</keyword>
<accession>A0ABU8W3Z4</accession>
<dbReference type="SMART" id="SM00829">
    <property type="entry name" value="PKS_ER"/>
    <property type="match status" value="1"/>
</dbReference>
<dbReference type="InterPro" id="IPR013154">
    <property type="entry name" value="ADH-like_N"/>
</dbReference>
<dbReference type="InterPro" id="IPR036291">
    <property type="entry name" value="NAD(P)-bd_dom_sf"/>
</dbReference>
<keyword evidence="1 4" id="KW-0479">Metal-binding</keyword>
<dbReference type="InterPro" id="IPR013149">
    <property type="entry name" value="ADH-like_C"/>
</dbReference>
<dbReference type="SUPFAM" id="SSF51735">
    <property type="entry name" value="NAD(P)-binding Rossmann-fold domains"/>
    <property type="match status" value="1"/>
</dbReference>
<keyword evidence="7" id="KW-1185">Reference proteome</keyword>
<dbReference type="InterPro" id="IPR011032">
    <property type="entry name" value="GroES-like_sf"/>
</dbReference>
<dbReference type="Gene3D" id="3.90.180.10">
    <property type="entry name" value="Medium-chain alcohol dehydrogenases, catalytic domain"/>
    <property type="match status" value="1"/>
</dbReference>
<organism evidence="6 7">
    <name type="scientific">Variovorax humicola</name>
    <dbReference type="NCBI Taxonomy" id="1769758"/>
    <lineage>
        <taxon>Bacteria</taxon>
        <taxon>Pseudomonadati</taxon>
        <taxon>Pseudomonadota</taxon>
        <taxon>Betaproteobacteria</taxon>
        <taxon>Burkholderiales</taxon>
        <taxon>Comamonadaceae</taxon>
        <taxon>Variovorax</taxon>
    </lineage>
</organism>
<reference evidence="6 7" key="1">
    <citation type="submission" date="2024-03" db="EMBL/GenBank/DDBJ databases">
        <title>Novel species of the genus Variovorax.</title>
        <authorList>
            <person name="Liu Q."/>
            <person name="Xin Y.-H."/>
        </authorList>
    </citation>
    <scope>NUCLEOTIDE SEQUENCE [LARGE SCALE GENOMIC DNA]</scope>
    <source>
        <strain evidence="6 7">KACC 18501</strain>
    </source>
</reference>
<evidence type="ECO:0000256" key="1">
    <source>
        <dbReference type="ARBA" id="ARBA00022723"/>
    </source>
</evidence>
<dbReference type="SUPFAM" id="SSF50129">
    <property type="entry name" value="GroES-like"/>
    <property type="match status" value="1"/>
</dbReference>
<dbReference type="InterPro" id="IPR002328">
    <property type="entry name" value="ADH_Zn_CS"/>
</dbReference>
<dbReference type="PANTHER" id="PTHR43401">
    <property type="entry name" value="L-THREONINE 3-DEHYDROGENASE"/>
    <property type="match status" value="1"/>
</dbReference>
<dbReference type="InterPro" id="IPR020843">
    <property type="entry name" value="ER"/>
</dbReference>
<gene>
    <name evidence="6" type="ORF">WKW80_18925</name>
</gene>
<protein>
    <submittedName>
        <fullName evidence="6">Alcohol dehydrogenase catalytic domain-containing protein</fullName>
    </submittedName>
</protein>
<evidence type="ECO:0000313" key="7">
    <source>
        <dbReference type="Proteomes" id="UP001363010"/>
    </source>
</evidence>